<dbReference type="KEGG" id="acp:A2cp1_2721"/>
<keyword evidence="5 12" id="KW-0812">Transmembrane</keyword>
<sequence>MASALPTPPRPRLALRPLWRAAGWGVLALACLYGVALVALSRPAAEAALRRRILAGLRASVGDVTLGPDVHVSPLLRVSFGPLAIAGARPGAPPVLRVERIEARPRLLALLAGRAELASVRMTGVRVEAGRSGRSLLELGERLRGPPARRGALPARAPAASAPEPAPEADEAAPWPSVQARALVIAFVLGGKTVELGPIDAHLSRARGDGEERLRADLRLPGGGTATVDARREASGWRATLGVRHLGPAAIPEALGAGAVSLREGTLSLDATLDAAPDLSRLGGRAVLAVEGASVAGERIGAEPLGPISATAEGDVAWEGAERRVSLSGGRVVLFGAIPAAVSGQARLGPGLPFELSARLDRLDFAAAVAALPAALGLPPEAPRPAGTLDAHLDLAGPLLAPAAWTVDAGLDLSRMREAARRAPPVALRAPFVHRPEVEHGTPPEILVGPRNPAFVPLATLPQHVIRAVTASEDAGFYGHSGFEFEELRNAFAASAERGRLVRGGSTISQQLAKNLYLSREKTLARKVREAALTVALEATVPKARLLEIYLNVAEWGPGLWGIGPAARHWFGVPAAELTPRQAAFLATVIPNPVRFHFMWSRGAPTEAWDQRVDELLLKMAAQQVLDPDALDAALVEPLAFARPGAAVGPGATPAP</sequence>
<evidence type="ECO:0000256" key="8">
    <source>
        <dbReference type="ARBA" id="ARBA00022989"/>
    </source>
</evidence>
<keyword evidence="6" id="KW-0133">Cell shape</keyword>
<evidence type="ECO:0000256" key="6">
    <source>
        <dbReference type="ARBA" id="ARBA00022960"/>
    </source>
</evidence>
<dbReference type="InterPro" id="IPR011812">
    <property type="entry name" value="Pep_trsgly"/>
</dbReference>
<evidence type="ECO:0000256" key="3">
    <source>
        <dbReference type="ARBA" id="ARBA00022676"/>
    </source>
</evidence>
<dbReference type="GO" id="GO:0009252">
    <property type="term" value="P:peptidoglycan biosynthetic process"/>
    <property type="evidence" value="ECO:0007669"/>
    <property type="project" value="UniProtKB-KW"/>
</dbReference>
<evidence type="ECO:0000256" key="5">
    <source>
        <dbReference type="ARBA" id="ARBA00022692"/>
    </source>
</evidence>
<evidence type="ECO:0000256" key="12">
    <source>
        <dbReference type="SAM" id="Phobius"/>
    </source>
</evidence>
<dbReference type="PANTHER" id="PTHR30400">
    <property type="entry name" value="MONOFUNCTIONAL BIOSYNTHETIC PEPTIDOGLYCAN TRANSGLYCOSYLASE"/>
    <property type="match status" value="1"/>
</dbReference>
<protein>
    <submittedName>
        <fullName evidence="14">Glycosyl transferase family 51</fullName>
    </submittedName>
</protein>
<keyword evidence="2" id="KW-0997">Cell inner membrane</keyword>
<gene>
    <name evidence="14" type="ordered locus">A2cp1_2721</name>
</gene>
<accession>B8JDZ3</accession>
<dbReference type="Pfam" id="PF00912">
    <property type="entry name" value="Transgly"/>
    <property type="match status" value="1"/>
</dbReference>
<dbReference type="GO" id="GO:0071555">
    <property type="term" value="P:cell wall organization"/>
    <property type="evidence" value="ECO:0007669"/>
    <property type="project" value="UniProtKB-KW"/>
</dbReference>
<dbReference type="RefSeq" id="WP_012633825.1">
    <property type="nucleotide sequence ID" value="NC_011891.1"/>
</dbReference>
<evidence type="ECO:0000259" key="13">
    <source>
        <dbReference type="Pfam" id="PF00912"/>
    </source>
</evidence>
<keyword evidence="9 12" id="KW-0472">Membrane</keyword>
<name>B8JDZ3_ANAD2</name>
<evidence type="ECO:0000313" key="14">
    <source>
        <dbReference type="EMBL" id="ACL66058.1"/>
    </source>
</evidence>
<evidence type="ECO:0000256" key="4">
    <source>
        <dbReference type="ARBA" id="ARBA00022679"/>
    </source>
</evidence>
<evidence type="ECO:0000256" key="2">
    <source>
        <dbReference type="ARBA" id="ARBA00022519"/>
    </source>
</evidence>
<keyword evidence="3" id="KW-0328">Glycosyltransferase</keyword>
<dbReference type="GO" id="GO:0008360">
    <property type="term" value="P:regulation of cell shape"/>
    <property type="evidence" value="ECO:0007669"/>
    <property type="project" value="UniProtKB-KW"/>
</dbReference>
<dbReference type="CAZy" id="GT51">
    <property type="family name" value="Glycosyltransferase Family 51"/>
</dbReference>
<proteinExistence type="predicted"/>
<keyword evidence="7" id="KW-0573">Peptidoglycan synthesis</keyword>
<feature type="transmembrane region" description="Helical" evidence="12">
    <location>
        <begin position="21"/>
        <end position="40"/>
    </location>
</feature>
<dbReference type="HOGENOM" id="CLU_389213_0_0_7"/>
<keyword evidence="15" id="KW-1185">Reference proteome</keyword>
<dbReference type="InterPro" id="IPR023346">
    <property type="entry name" value="Lysozyme-like_dom_sf"/>
</dbReference>
<evidence type="ECO:0000256" key="9">
    <source>
        <dbReference type="ARBA" id="ARBA00023136"/>
    </source>
</evidence>
<organism evidence="14 15">
    <name type="scientific">Anaeromyxobacter dehalogenans (strain ATCC BAA-258 / DSM 21875 / 2CP-1)</name>
    <dbReference type="NCBI Taxonomy" id="455488"/>
    <lineage>
        <taxon>Bacteria</taxon>
        <taxon>Pseudomonadati</taxon>
        <taxon>Myxococcota</taxon>
        <taxon>Myxococcia</taxon>
        <taxon>Myxococcales</taxon>
        <taxon>Cystobacterineae</taxon>
        <taxon>Anaeromyxobacteraceae</taxon>
        <taxon>Anaeromyxobacter</taxon>
    </lineage>
</organism>
<dbReference type="Gene3D" id="1.10.3810.10">
    <property type="entry name" value="Biosynthetic peptidoglycan transglycosylase-like"/>
    <property type="match status" value="1"/>
</dbReference>
<dbReference type="Proteomes" id="UP000007089">
    <property type="component" value="Chromosome"/>
</dbReference>
<dbReference type="GO" id="GO:0016763">
    <property type="term" value="F:pentosyltransferase activity"/>
    <property type="evidence" value="ECO:0007669"/>
    <property type="project" value="InterPro"/>
</dbReference>
<feature type="region of interest" description="Disordered" evidence="11">
    <location>
        <begin position="143"/>
        <end position="173"/>
    </location>
</feature>
<keyword evidence="8 12" id="KW-1133">Transmembrane helix</keyword>
<evidence type="ECO:0000256" key="1">
    <source>
        <dbReference type="ARBA" id="ARBA00022475"/>
    </source>
</evidence>
<keyword evidence="1" id="KW-1003">Cell membrane</keyword>
<evidence type="ECO:0000256" key="11">
    <source>
        <dbReference type="SAM" id="MobiDB-lite"/>
    </source>
</evidence>
<evidence type="ECO:0000313" key="15">
    <source>
        <dbReference type="Proteomes" id="UP000007089"/>
    </source>
</evidence>
<dbReference type="GO" id="GO:0016020">
    <property type="term" value="C:membrane"/>
    <property type="evidence" value="ECO:0007669"/>
    <property type="project" value="InterPro"/>
</dbReference>
<dbReference type="GO" id="GO:0009274">
    <property type="term" value="C:peptidoglycan-based cell wall"/>
    <property type="evidence" value="ECO:0007669"/>
    <property type="project" value="InterPro"/>
</dbReference>
<dbReference type="PANTHER" id="PTHR30400:SF0">
    <property type="entry name" value="BIOSYNTHETIC PEPTIDOGLYCAN TRANSGLYCOSYLASE"/>
    <property type="match status" value="1"/>
</dbReference>
<dbReference type="AlphaFoldDB" id="B8JDZ3"/>
<dbReference type="InterPro" id="IPR036950">
    <property type="entry name" value="PBP_transglycosylase"/>
</dbReference>
<dbReference type="InterPro" id="IPR001264">
    <property type="entry name" value="Glyco_trans_51"/>
</dbReference>
<evidence type="ECO:0000256" key="7">
    <source>
        <dbReference type="ARBA" id="ARBA00022984"/>
    </source>
</evidence>
<feature type="compositionally biased region" description="Low complexity" evidence="11">
    <location>
        <begin position="145"/>
        <end position="163"/>
    </location>
</feature>
<feature type="domain" description="Glycosyl transferase family 51" evidence="13">
    <location>
        <begin position="451"/>
        <end position="620"/>
    </location>
</feature>
<keyword evidence="10" id="KW-0961">Cell wall biogenesis/degradation</keyword>
<evidence type="ECO:0000256" key="10">
    <source>
        <dbReference type="ARBA" id="ARBA00023316"/>
    </source>
</evidence>
<reference evidence="14" key="1">
    <citation type="submission" date="2009-01" db="EMBL/GenBank/DDBJ databases">
        <title>Complete sequence of Anaeromyxobacter dehalogenans 2CP-1.</title>
        <authorList>
            <consortium name="US DOE Joint Genome Institute"/>
            <person name="Lucas S."/>
            <person name="Copeland A."/>
            <person name="Lapidus A."/>
            <person name="Glavina del Rio T."/>
            <person name="Dalin E."/>
            <person name="Tice H."/>
            <person name="Bruce D."/>
            <person name="Goodwin L."/>
            <person name="Pitluck S."/>
            <person name="Saunders E."/>
            <person name="Brettin T."/>
            <person name="Detter J.C."/>
            <person name="Han C."/>
            <person name="Larimer F."/>
            <person name="Land M."/>
            <person name="Hauser L."/>
            <person name="Kyrpides N."/>
            <person name="Ovchinnikova G."/>
            <person name="Beliaev A.S."/>
            <person name="Richardson P."/>
        </authorList>
    </citation>
    <scope>NUCLEOTIDE SEQUENCE</scope>
    <source>
        <strain evidence="14">2CP-1</strain>
    </source>
</reference>
<dbReference type="SUPFAM" id="SSF53955">
    <property type="entry name" value="Lysozyme-like"/>
    <property type="match status" value="1"/>
</dbReference>
<keyword evidence="4 14" id="KW-0808">Transferase</keyword>
<dbReference type="EMBL" id="CP001359">
    <property type="protein sequence ID" value="ACL66058.1"/>
    <property type="molecule type" value="Genomic_DNA"/>
</dbReference>